<dbReference type="GO" id="GO:0015074">
    <property type="term" value="P:DNA integration"/>
    <property type="evidence" value="ECO:0007669"/>
    <property type="project" value="UniProtKB-KW"/>
</dbReference>
<evidence type="ECO:0000256" key="20">
    <source>
        <dbReference type="ARBA" id="ARBA00049244"/>
    </source>
</evidence>
<feature type="non-terminal residue" evidence="22">
    <location>
        <position position="632"/>
    </location>
</feature>
<organism evidence="22 23">
    <name type="scientific">Austropuccinia psidii MF-1</name>
    <dbReference type="NCBI Taxonomy" id="1389203"/>
    <lineage>
        <taxon>Eukaryota</taxon>
        <taxon>Fungi</taxon>
        <taxon>Dikarya</taxon>
        <taxon>Basidiomycota</taxon>
        <taxon>Pucciniomycotina</taxon>
        <taxon>Pucciniomycetes</taxon>
        <taxon>Pucciniales</taxon>
        <taxon>Sphaerophragmiaceae</taxon>
        <taxon>Austropuccinia</taxon>
    </lineage>
</organism>
<dbReference type="GO" id="GO:0003723">
    <property type="term" value="F:RNA binding"/>
    <property type="evidence" value="ECO:0007669"/>
    <property type="project" value="UniProtKB-KW"/>
</dbReference>
<dbReference type="GO" id="GO:0006508">
    <property type="term" value="P:proteolysis"/>
    <property type="evidence" value="ECO:0007669"/>
    <property type="project" value="UniProtKB-KW"/>
</dbReference>
<dbReference type="GO" id="GO:0046872">
    <property type="term" value="F:metal ion binding"/>
    <property type="evidence" value="ECO:0007669"/>
    <property type="project" value="UniProtKB-KW"/>
</dbReference>
<dbReference type="PROSITE" id="PS50994">
    <property type="entry name" value="INTEGRASE"/>
    <property type="match status" value="1"/>
</dbReference>
<dbReference type="GO" id="GO:0032196">
    <property type="term" value="P:transposition"/>
    <property type="evidence" value="ECO:0007669"/>
    <property type="project" value="UniProtKB-KW"/>
</dbReference>
<dbReference type="OrthoDB" id="1416211at2759"/>
<keyword evidence="6" id="KW-0540">Nuclease</keyword>
<comment type="catalytic activity">
    <reaction evidence="19">
        <text>DNA(n) + a 2'-deoxyribonucleoside 5'-triphosphate = DNA(n+1) + diphosphate</text>
        <dbReference type="Rhea" id="RHEA:22508"/>
        <dbReference type="Rhea" id="RHEA-COMP:17339"/>
        <dbReference type="Rhea" id="RHEA-COMP:17340"/>
        <dbReference type="ChEBI" id="CHEBI:33019"/>
        <dbReference type="ChEBI" id="CHEBI:61560"/>
        <dbReference type="ChEBI" id="CHEBI:173112"/>
        <dbReference type="EC" id="2.7.7.49"/>
    </reaction>
</comment>
<keyword evidence="8" id="KW-0547">Nucleotide-binding</keyword>
<evidence type="ECO:0000256" key="7">
    <source>
        <dbReference type="ARBA" id="ARBA00022723"/>
    </source>
</evidence>
<evidence type="ECO:0000256" key="5">
    <source>
        <dbReference type="ARBA" id="ARBA00022695"/>
    </source>
</evidence>
<evidence type="ECO:0000256" key="19">
    <source>
        <dbReference type="ARBA" id="ARBA00048173"/>
    </source>
</evidence>
<keyword evidence="16" id="KW-0239">DNA-directed DNA polymerase</keyword>
<dbReference type="PANTHER" id="PTHR42648:SF11">
    <property type="entry name" value="TRANSPOSON TY4-P GAG-POL POLYPROTEIN"/>
    <property type="match status" value="1"/>
</dbReference>
<gene>
    <name evidence="22" type="ORF">O181_026963</name>
</gene>
<keyword evidence="18" id="KW-0233">DNA recombination</keyword>
<dbReference type="Pfam" id="PF22936">
    <property type="entry name" value="Pol_BBD"/>
    <property type="match status" value="1"/>
</dbReference>
<comment type="caution">
    <text evidence="22">The sequence shown here is derived from an EMBL/GenBank/DDBJ whole genome shotgun (WGS) entry which is preliminary data.</text>
</comment>
<evidence type="ECO:0000256" key="16">
    <source>
        <dbReference type="ARBA" id="ARBA00022932"/>
    </source>
</evidence>
<dbReference type="GO" id="GO:0003964">
    <property type="term" value="F:RNA-directed DNA polymerase activity"/>
    <property type="evidence" value="ECO:0007669"/>
    <property type="project" value="UniProtKB-KW"/>
</dbReference>
<dbReference type="GO" id="GO:0004519">
    <property type="term" value="F:endonuclease activity"/>
    <property type="evidence" value="ECO:0007669"/>
    <property type="project" value="UniProtKB-KW"/>
</dbReference>
<evidence type="ECO:0000256" key="11">
    <source>
        <dbReference type="ARBA" id="ARBA00022840"/>
    </source>
</evidence>
<keyword evidence="14" id="KW-0229">DNA integration</keyword>
<dbReference type="Pfam" id="PF14223">
    <property type="entry name" value="Retrotran_gag_2"/>
    <property type="match status" value="1"/>
</dbReference>
<keyword evidence="5" id="KW-0548">Nucleotidyltransferase</keyword>
<dbReference type="InterPro" id="IPR001584">
    <property type="entry name" value="Integrase_cat-core"/>
</dbReference>
<keyword evidence="15" id="KW-0695">RNA-directed DNA polymerase</keyword>
<keyword evidence="17" id="KW-0917">Virion maturation</keyword>
<evidence type="ECO:0000256" key="12">
    <source>
        <dbReference type="ARBA" id="ARBA00022842"/>
    </source>
</evidence>
<evidence type="ECO:0000313" key="23">
    <source>
        <dbReference type="Proteomes" id="UP000765509"/>
    </source>
</evidence>
<dbReference type="Proteomes" id="UP000765509">
    <property type="component" value="Unassembled WGS sequence"/>
</dbReference>
<dbReference type="GO" id="GO:0005524">
    <property type="term" value="F:ATP binding"/>
    <property type="evidence" value="ECO:0007669"/>
    <property type="project" value="UniProtKB-KW"/>
</dbReference>
<evidence type="ECO:0000256" key="6">
    <source>
        <dbReference type="ARBA" id="ARBA00022722"/>
    </source>
</evidence>
<dbReference type="InterPro" id="IPR054722">
    <property type="entry name" value="PolX-like_BBD"/>
</dbReference>
<dbReference type="GO" id="GO:0008233">
    <property type="term" value="F:peptidase activity"/>
    <property type="evidence" value="ECO:0007669"/>
    <property type="project" value="UniProtKB-KW"/>
</dbReference>
<dbReference type="GO" id="GO:0006310">
    <property type="term" value="P:DNA recombination"/>
    <property type="evidence" value="ECO:0007669"/>
    <property type="project" value="UniProtKB-KW"/>
</dbReference>
<dbReference type="Pfam" id="PF25597">
    <property type="entry name" value="SH3_retrovirus"/>
    <property type="match status" value="1"/>
</dbReference>
<evidence type="ECO:0000256" key="10">
    <source>
        <dbReference type="ARBA" id="ARBA00022801"/>
    </source>
</evidence>
<dbReference type="GO" id="GO:0003887">
    <property type="term" value="F:DNA-directed DNA polymerase activity"/>
    <property type="evidence" value="ECO:0007669"/>
    <property type="project" value="UniProtKB-KW"/>
</dbReference>
<evidence type="ECO:0000259" key="21">
    <source>
        <dbReference type="PROSITE" id="PS50994"/>
    </source>
</evidence>
<name>A0A9Q3CNK4_9BASI</name>
<dbReference type="InterPro" id="IPR057670">
    <property type="entry name" value="SH3_retrovirus"/>
</dbReference>
<evidence type="ECO:0000313" key="22">
    <source>
        <dbReference type="EMBL" id="MBW0487248.1"/>
    </source>
</evidence>
<proteinExistence type="predicted"/>
<keyword evidence="2" id="KW-0815">Transposition</keyword>
<keyword evidence="4" id="KW-0645">Protease</keyword>
<keyword evidence="23" id="KW-1185">Reference proteome</keyword>
<dbReference type="PANTHER" id="PTHR42648">
    <property type="entry name" value="TRANSPOSASE, PUTATIVE-RELATED"/>
    <property type="match status" value="1"/>
</dbReference>
<evidence type="ECO:0000256" key="1">
    <source>
        <dbReference type="ARBA" id="ARBA00002180"/>
    </source>
</evidence>
<comment type="catalytic activity">
    <reaction evidence="20">
        <text>DNA(n) + a 2'-deoxyribonucleoside 5'-triphosphate = DNA(n+1) + diphosphate</text>
        <dbReference type="Rhea" id="RHEA:22508"/>
        <dbReference type="Rhea" id="RHEA-COMP:17339"/>
        <dbReference type="Rhea" id="RHEA-COMP:17340"/>
        <dbReference type="ChEBI" id="CHEBI:33019"/>
        <dbReference type="ChEBI" id="CHEBI:61560"/>
        <dbReference type="ChEBI" id="CHEBI:173112"/>
        <dbReference type="EC" id="2.7.7.7"/>
    </reaction>
</comment>
<reference evidence="22" key="1">
    <citation type="submission" date="2021-03" db="EMBL/GenBank/DDBJ databases">
        <title>Draft genome sequence of rust myrtle Austropuccinia psidii MF-1, a brazilian biotype.</title>
        <authorList>
            <person name="Quecine M.C."/>
            <person name="Pachon D.M.R."/>
            <person name="Bonatelli M.L."/>
            <person name="Correr F.H."/>
            <person name="Franceschini L.M."/>
            <person name="Leite T.F."/>
            <person name="Margarido G.R.A."/>
            <person name="Almeida C.A."/>
            <person name="Ferrarezi J.A."/>
            <person name="Labate C.A."/>
        </authorList>
    </citation>
    <scope>NUCLEOTIDE SEQUENCE</scope>
    <source>
        <strain evidence="22">MF-1</strain>
    </source>
</reference>
<keyword evidence="13" id="KW-0694">RNA-binding</keyword>
<keyword evidence="9" id="KW-0255">Endonuclease</keyword>
<keyword evidence="7" id="KW-0479">Metal-binding</keyword>
<keyword evidence="3" id="KW-1188">Viral release from host cell</keyword>
<keyword evidence="10" id="KW-0378">Hydrolase</keyword>
<evidence type="ECO:0000256" key="13">
    <source>
        <dbReference type="ARBA" id="ARBA00022884"/>
    </source>
</evidence>
<keyword evidence="11" id="KW-0067">ATP-binding</keyword>
<keyword evidence="12" id="KW-0460">Magnesium</keyword>
<evidence type="ECO:0000256" key="9">
    <source>
        <dbReference type="ARBA" id="ARBA00022759"/>
    </source>
</evidence>
<dbReference type="SUPFAM" id="SSF53098">
    <property type="entry name" value="Ribonuclease H-like"/>
    <property type="match status" value="1"/>
</dbReference>
<evidence type="ECO:0000256" key="17">
    <source>
        <dbReference type="ARBA" id="ARBA00023113"/>
    </source>
</evidence>
<evidence type="ECO:0000256" key="2">
    <source>
        <dbReference type="ARBA" id="ARBA00022578"/>
    </source>
</evidence>
<evidence type="ECO:0000256" key="18">
    <source>
        <dbReference type="ARBA" id="ARBA00023172"/>
    </source>
</evidence>
<evidence type="ECO:0000256" key="4">
    <source>
        <dbReference type="ARBA" id="ARBA00022670"/>
    </source>
</evidence>
<dbReference type="EMBL" id="AVOT02009045">
    <property type="protein sequence ID" value="MBW0487248.1"/>
    <property type="molecule type" value="Genomic_DNA"/>
</dbReference>
<evidence type="ECO:0000256" key="14">
    <source>
        <dbReference type="ARBA" id="ARBA00022908"/>
    </source>
</evidence>
<dbReference type="InterPro" id="IPR036397">
    <property type="entry name" value="RNaseH_sf"/>
</dbReference>
<dbReference type="Gene3D" id="3.30.420.10">
    <property type="entry name" value="Ribonuclease H-like superfamily/Ribonuclease H"/>
    <property type="match status" value="1"/>
</dbReference>
<accession>A0A9Q3CNK4</accession>
<protein>
    <recommendedName>
        <fullName evidence="21">Integrase catalytic domain-containing protein</fullName>
    </recommendedName>
</protein>
<comment type="function">
    <text evidence="1">The aspartyl protease (PR) mediates the proteolytic cleavages of the Gag and Gag-Pol polyproteins after assembly of the VLP.</text>
</comment>
<dbReference type="GO" id="GO:0005634">
    <property type="term" value="C:nucleus"/>
    <property type="evidence" value="ECO:0007669"/>
    <property type="project" value="UniProtKB-ARBA"/>
</dbReference>
<sequence>MANNTETDHKRPLPILTENNFPEWRRRTIGLLRQKKLYVHCIEETIPSLSSETRPSAADNKIIDANIETCNIITNSLDSSTFSKIVVGDEEMENAYLLWSKITNRFASSTFNSQARIWSRFSKITYNGNLRSFISELRQSLNEIKTVGIEVGIKTLAFAIITKLPDDFNSLIEKITLNTETQGSPDAILNLLHDAALKEEALKTSIESNIDSKMALNRETFKSKTIHYCSNGRHNPLASHPPEKCWQLHPEKRPDRYQRDAKTNYTFARALLTIDKTLRTGDVLNVVLDTGASDHMFNDRSFFSSLDKIKNSTISTGCDSSSLTAIGKGTAKLIDRNGVCWTLKNSLYVPKLNTNLVALSQLASQVIIKSTGENVNVFLDEATTPSFQCPSKTKVLETKVKLGIKCLSTRNRLWHQRLGHLNEKATKTLVPTYKAAGEVCDECVKGYTITKFLKRKEETLAAFKEYKTWAENFHQRKILKIVSDGGGEFVNGCFKRFAMMEGFEHSISPPYTPQHNGIAERGNRLVLEKARCLMQQAKLTDQFWAEATSTATFLLNMAPKRDGVSPYEKWFKRKPPVSNLRTFGCRAWLRIPPVKRQSKFESIAWEGIMLGYENHASAYRILRLQDRRVVIS</sequence>
<keyword evidence="16" id="KW-0808">Transferase</keyword>
<evidence type="ECO:0000256" key="3">
    <source>
        <dbReference type="ARBA" id="ARBA00022612"/>
    </source>
</evidence>
<evidence type="ECO:0000256" key="15">
    <source>
        <dbReference type="ARBA" id="ARBA00022918"/>
    </source>
</evidence>
<evidence type="ECO:0000256" key="8">
    <source>
        <dbReference type="ARBA" id="ARBA00022741"/>
    </source>
</evidence>
<dbReference type="InterPro" id="IPR039537">
    <property type="entry name" value="Retrotran_Ty1/copia-like"/>
</dbReference>
<dbReference type="InterPro" id="IPR012337">
    <property type="entry name" value="RNaseH-like_sf"/>
</dbReference>
<dbReference type="AlphaFoldDB" id="A0A9Q3CNK4"/>
<feature type="domain" description="Integrase catalytic" evidence="21">
    <location>
        <begin position="405"/>
        <end position="574"/>
    </location>
</feature>